<feature type="signal peptide" evidence="1">
    <location>
        <begin position="1"/>
        <end position="30"/>
    </location>
</feature>
<evidence type="ECO:0000256" key="1">
    <source>
        <dbReference type="SAM" id="SignalP"/>
    </source>
</evidence>
<dbReference type="AlphaFoldDB" id="A0AAV3QJ41"/>
<protein>
    <recommendedName>
        <fullName evidence="5">Cysteine proteinase inhibitor</fullName>
    </recommendedName>
</protein>
<dbReference type="SUPFAM" id="SSF54403">
    <property type="entry name" value="Cystatin/monellin"/>
    <property type="match status" value="1"/>
</dbReference>
<feature type="chain" id="PRO_5044714419" description="Cysteine proteinase inhibitor" evidence="1">
    <location>
        <begin position="31"/>
        <end position="136"/>
    </location>
</feature>
<dbReference type="EMBL" id="BAABME010037611">
    <property type="protein sequence ID" value="GAA0164660.1"/>
    <property type="molecule type" value="Genomic_DNA"/>
</dbReference>
<evidence type="ECO:0008006" key="5">
    <source>
        <dbReference type="Google" id="ProtNLM"/>
    </source>
</evidence>
<gene>
    <name evidence="2" type="ORF">LIER_43634</name>
    <name evidence="3" type="ORF">LIER_43687</name>
</gene>
<dbReference type="Gene3D" id="3.10.450.10">
    <property type="match status" value="1"/>
</dbReference>
<reference evidence="2 4" key="1">
    <citation type="submission" date="2024-01" db="EMBL/GenBank/DDBJ databases">
        <title>The complete chloroplast genome sequence of Lithospermum erythrorhizon: insights into the phylogenetic relationship among Boraginaceae species and the maternal lineages of purple gromwells.</title>
        <authorList>
            <person name="Okada T."/>
            <person name="Watanabe K."/>
        </authorList>
    </citation>
    <scope>NUCLEOTIDE SEQUENCE [LARGE SCALE GENOMIC DNA]</scope>
</reference>
<dbReference type="EMBL" id="BAABME010037027">
    <property type="protein sequence ID" value="GAA0163151.1"/>
    <property type="molecule type" value="Genomic_DNA"/>
</dbReference>
<evidence type="ECO:0000313" key="3">
    <source>
        <dbReference type="EMBL" id="GAA0164660.1"/>
    </source>
</evidence>
<dbReference type="InterPro" id="IPR046350">
    <property type="entry name" value="Cystatin_sf"/>
</dbReference>
<keyword evidence="4" id="KW-1185">Reference proteome</keyword>
<evidence type="ECO:0000313" key="2">
    <source>
        <dbReference type="EMBL" id="GAA0163151.1"/>
    </source>
</evidence>
<name>A0AAV3QJ41_LITER</name>
<evidence type="ECO:0000313" key="4">
    <source>
        <dbReference type="Proteomes" id="UP001454036"/>
    </source>
</evidence>
<organism evidence="2 4">
    <name type="scientific">Lithospermum erythrorhizon</name>
    <name type="common">Purple gromwell</name>
    <name type="synonym">Lithospermum officinale var. erythrorhizon</name>
    <dbReference type="NCBI Taxonomy" id="34254"/>
    <lineage>
        <taxon>Eukaryota</taxon>
        <taxon>Viridiplantae</taxon>
        <taxon>Streptophyta</taxon>
        <taxon>Embryophyta</taxon>
        <taxon>Tracheophyta</taxon>
        <taxon>Spermatophyta</taxon>
        <taxon>Magnoliopsida</taxon>
        <taxon>eudicotyledons</taxon>
        <taxon>Gunneridae</taxon>
        <taxon>Pentapetalae</taxon>
        <taxon>asterids</taxon>
        <taxon>lamiids</taxon>
        <taxon>Boraginales</taxon>
        <taxon>Boraginaceae</taxon>
        <taxon>Boraginoideae</taxon>
        <taxon>Lithospermeae</taxon>
        <taxon>Lithospermum</taxon>
    </lineage>
</organism>
<comment type="caution">
    <text evidence="2">The sequence shown here is derived from an EMBL/GenBank/DDBJ whole genome shotgun (WGS) entry which is preliminary data.</text>
</comment>
<dbReference type="Proteomes" id="UP001454036">
    <property type="component" value="Unassembled WGS sequence"/>
</dbReference>
<keyword evidence="1" id="KW-0732">Signal</keyword>
<accession>A0AAV3QJ41</accession>
<proteinExistence type="predicted"/>
<sequence>MKPFNSLKCFMMINLALFLGFLLPIDITTAIDSPQSNSFTFPVDGFIPRNANDPQIINVAKFALDAHNSEASKDPSVTVWKYLYVFKAMSKDIDPNTKRFALLIFSEDGPIADICEAMVEEKQNIKKLIRFREPKE</sequence>